<name>A0ACD5ZRZ3_AVESA</name>
<reference evidence="1" key="1">
    <citation type="submission" date="2021-05" db="EMBL/GenBank/DDBJ databases">
        <authorList>
            <person name="Scholz U."/>
            <person name="Mascher M."/>
            <person name="Fiebig A."/>
        </authorList>
    </citation>
    <scope>NUCLEOTIDE SEQUENCE [LARGE SCALE GENOMIC DNA]</scope>
</reference>
<evidence type="ECO:0000313" key="2">
    <source>
        <dbReference type="Proteomes" id="UP001732700"/>
    </source>
</evidence>
<organism evidence="1 2">
    <name type="scientific">Avena sativa</name>
    <name type="common">Oat</name>
    <dbReference type="NCBI Taxonomy" id="4498"/>
    <lineage>
        <taxon>Eukaryota</taxon>
        <taxon>Viridiplantae</taxon>
        <taxon>Streptophyta</taxon>
        <taxon>Embryophyta</taxon>
        <taxon>Tracheophyta</taxon>
        <taxon>Spermatophyta</taxon>
        <taxon>Magnoliopsida</taxon>
        <taxon>Liliopsida</taxon>
        <taxon>Poales</taxon>
        <taxon>Poaceae</taxon>
        <taxon>BOP clade</taxon>
        <taxon>Pooideae</taxon>
        <taxon>Poodae</taxon>
        <taxon>Poeae</taxon>
        <taxon>Poeae Chloroplast Group 1 (Aveneae type)</taxon>
        <taxon>Aveninae</taxon>
        <taxon>Avena</taxon>
    </lineage>
</organism>
<protein>
    <submittedName>
        <fullName evidence="1">Uncharacterized protein</fullName>
    </submittedName>
</protein>
<dbReference type="EnsemblPlants" id="AVESA.00010b.r2.7AG1245490.1">
    <property type="protein sequence ID" value="AVESA.00010b.r2.7AG1245490.1.CDS"/>
    <property type="gene ID" value="AVESA.00010b.r2.7AG1245490"/>
</dbReference>
<dbReference type="Proteomes" id="UP001732700">
    <property type="component" value="Chromosome 7A"/>
</dbReference>
<accession>A0ACD5ZRZ3</accession>
<evidence type="ECO:0000313" key="1">
    <source>
        <dbReference type="EnsemblPlants" id="AVESA.00010b.r2.7AG1245490.1.CDS"/>
    </source>
</evidence>
<proteinExistence type="predicted"/>
<keyword evidence="2" id="KW-1185">Reference proteome</keyword>
<sequence>MSDEPQNTMVEARARRRASPAGIRARPVRVEPEPPPPSKTHELVTTKRVAVVYYLCRNHQLEHPHFMEVPLASPQGLYLRDVISRLDALRGKGMASKYSWSCKRRYKNGFVWHDLSDGDLLLPAQGVEYVLKGSELQFDQSIPPDHQQNSIISSANVQFSNPTRQQESPSPAAPIMKETEPPSPPAAVLSAVQKGVPPAAVEPALLSSPSASTIGYGEQCRMPHSGSSGDSSPKTSMPSSGASSPGLKNSAATQTDDKAHCNTAKLQQEQVTARVTLERPEIIDESQPNSRAAGEHPCSRRNGTLQSLIRAEAAGRWRAALEEDGRTSTTTGSVSGRLRPSNLLMCLMACGPNSLVQTSYKPRFTRLEYPSSSPELFPLGALKPEVSTVRASETDNYSGRLHESAAGKLEHSSSSFNAHHDGVCEEEHSPEGDPVNPSRSASKRMSSPSSGTKTPSSKAAVHGEKEKAIEMEESAGPASGARVAIH</sequence>
<reference evidence="1" key="2">
    <citation type="submission" date="2025-09" db="UniProtKB">
        <authorList>
            <consortium name="EnsemblPlants"/>
        </authorList>
    </citation>
    <scope>IDENTIFICATION</scope>
</reference>